<dbReference type="Gene3D" id="3.10.50.10">
    <property type="match status" value="1"/>
</dbReference>
<dbReference type="EC" id="3.2.1.14" evidence="2"/>
<evidence type="ECO:0000256" key="3">
    <source>
        <dbReference type="SAM" id="SignalP"/>
    </source>
</evidence>
<dbReference type="Gene3D" id="3.20.20.80">
    <property type="entry name" value="Glycosidases"/>
    <property type="match status" value="2"/>
</dbReference>
<comment type="caution">
    <text evidence="5">The sequence shown here is derived from an EMBL/GenBank/DDBJ whole genome shotgun (WGS) entry which is preliminary data.</text>
</comment>
<dbReference type="InterPro" id="IPR029070">
    <property type="entry name" value="Chitinase_insertion_sf"/>
</dbReference>
<evidence type="ECO:0000256" key="2">
    <source>
        <dbReference type="ARBA" id="ARBA00012729"/>
    </source>
</evidence>
<keyword evidence="6" id="KW-1185">Reference proteome</keyword>
<evidence type="ECO:0000313" key="6">
    <source>
        <dbReference type="Proteomes" id="UP001444661"/>
    </source>
</evidence>
<dbReference type="InterPro" id="IPR050314">
    <property type="entry name" value="Glycosyl_Hydrlase_18"/>
</dbReference>
<name>A0ABR1TA36_9PEZI</name>
<proteinExistence type="inferred from homology"/>
<comment type="similarity">
    <text evidence="1">Belongs to the glycosyl hydrolase 18 family. Chitinase class V subfamily.</text>
</comment>
<sequence length="440" mass="47154">MFNLNSILKASAILGFLSVEATCLPRAAAAGNGSNTGGSNIVASTYFAGYHVNKGFPVADMPFEKYTDVKYAFAETEADGSLNLTLSAPDQIPAFVSAAKAKNVKAMISIGGWTGSRYFSSMIGSAENRTAFVKTCLDLVSQYKLDGLDFDTNTTAAFSWEYPNRQGLGCNVINKDDTANFLSFLQELRQDPQGKSLWLTAAGSLFPWYGPDGKSSTDLGGFASVLDYVMIMNYDIYGAWAATAGPNAPLEFGCDARNNQGGGKEGVAKWAAAGIPMNKIVLAVAAYSHSFSVTPSNAFPNGTSGPLSAYPVQNSTNRLQGGSWDSDPPIDPCGNPPASQRYLDFPRHDRGGQVPRCAGQPRQGHGFRLRQVQSDCNFRLQPFLYDQARQTFISYDNVQSFTVKGQYVKSSGLAGFATFEAGGDYNNILVNAIRAAVGLK</sequence>
<feature type="domain" description="GH18" evidence="4">
    <location>
        <begin position="45"/>
        <end position="440"/>
    </location>
</feature>
<dbReference type="Proteomes" id="UP001444661">
    <property type="component" value="Unassembled WGS sequence"/>
</dbReference>
<protein>
    <recommendedName>
        <fullName evidence="2">chitinase</fullName>
        <ecNumber evidence="2">3.2.1.14</ecNumber>
    </recommendedName>
</protein>
<dbReference type="PANTHER" id="PTHR11177">
    <property type="entry name" value="CHITINASE"/>
    <property type="match status" value="1"/>
</dbReference>
<organism evidence="5 6">
    <name type="scientific">Apiospora rasikravindrae</name>
    <dbReference type="NCBI Taxonomy" id="990691"/>
    <lineage>
        <taxon>Eukaryota</taxon>
        <taxon>Fungi</taxon>
        <taxon>Dikarya</taxon>
        <taxon>Ascomycota</taxon>
        <taxon>Pezizomycotina</taxon>
        <taxon>Sordariomycetes</taxon>
        <taxon>Xylariomycetidae</taxon>
        <taxon>Amphisphaeriales</taxon>
        <taxon>Apiosporaceae</taxon>
        <taxon>Apiospora</taxon>
    </lineage>
</organism>
<gene>
    <name evidence="5" type="ORF">PG993_005899</name>
</gene>
<dbReference type="PROSITE" id="PS51910">
    <property type="entry name" value="GH18_2"/>
    <property type="match status" value="1"/>
</dbReference>
<dbReference type="InterPro" id="IPR011583">
    <property type="entry name" value="Chitinase_II/V-like_cat"/>
</dbReference>
<keyword evidence="3" id="KW-0732">Signal</keyword>
<reference evidence="5 6" key="1">
    <citation type="submission" date="2023-01" db="EMBL/GenBank/DDBJ databases">
        <title>Analysis of 21 Apiospora genomes using comparative genomics revels a genus with tremendous synthesis potential of carbohydrate active enzymes and secondary metabolites.</title>
        <authorList>
            <person name="Sorensen T."/>
        </authorList>
    </citation>
    <scope>NUCLEOTIDE SEQUENCE [LARGE SCALE GENOMIC DNA]</scope>
    <source>
        <strain evidence="5 6">CBS 33761</strain>
    </source>
</reference>
<dbReference type="SMART" id="SM00636">
    <property type="entry name" value="Glyco_18"/>
    <property type="match status" value="1"/>
</dbReference>
<dbReference type="PANTHER" id="PTHR11177:SF317">
    <property type="entry name" value="CHITINASE 12-RELATED"/>
    <property type="match status" value="1"/>
</dbReference>
<accession>A0ABR1TA36</accession>
<dbReference type="InterPro" id="IPR017853">
    <property type="entry name" value="GH"/>
</dbReference>
<dbReference type="InterPro" id="IPR001223">
    <property type="entry name" value="Glyco_hydro18_cat"/>
</dbReference>
<feature type="signal peptide" evidence="3">
    <location>
        <begin position="1"/>
        <end position="21"/>
    </location>
</feature>
<evidence type="ECO:0000256" key="1">
    <source>
        <dbReference type="ARBA" id="ARBA00008682"/>
    </source>
</evidence>
<evidence type="ECO:0000313" key="5">
    <source>
        <dbReference type="EMBL" id="KAK8043469.1"/>
    </source>
</evidence>
<dbReference type="Pfam" id="PF00704">
    <property type="entry name" value="Glyco_hydro_18"/>
    <property type="match status" value="1"/>
</dbReference>
<dbReference type="SUPFAM" id="SSF51445">
    <property type="entry name" value="(Trans)glycosidases"/>
    <property type="match status" value="1"/>
</dbReference>
<dbReference type="EMBL" id="JAQQWK010000004">
    <property type="protein sequence ID" value="KAK8043469.1"/>
    <property type="molecule type" value="Genomic_DNA"/>
</dbReference>
<feature type="chain" id="PRO_5046341704" description="chitinase" evidence="3">
    <location>
        <begin position="22"/>
        <end position="440"/>
    </location>
</feature>
<evidence type="ECO:0000259" key="4">
    <source>
        <dbReference type="PROSITE" id="PS51910"/>
    </source>
</evidence>